<dbReference type="GO" id="GO:0005846">
    <property type="term" value="C:nuclear cap binding complex"/>
    <property type="evidence" value="ECO:0007669"/>
    <property type="project" value="InterPro"/>
</dbReference>
<dbReference type="InterPro" id="IPR012677">
    <property type="entry name" value="Nucleotide-bd_a/b_plait_sf"/>
</dbReference>
<dbReference type="GO" id="GO:0005634">
    <property type="term" value="C:nucleus"/>
    <property type="evidence" value="ECO:0007669"/>
    <property type="project" value="UniProtKB-SubCell"/>
</dbReference>
<evidence type="ECO:0000256" key="7">
    <source>
        <dbReference type="PROSITE-ProRule" id="PRU00176"/>
    </source>
</evidence>
<keyword evidence="11" id="KW-1185">Reference proteome</keyword>
<dbReference type="InterPro" id="IPR000504">
    <property type="entry name" value="RRM_dom"/>
</dbReference>
<evidence type="ECO:0000313" key="12">
    <source>
        <dbReference type="WBParaSite" id="HPBE_0002204001-mRNA-1"/>
    </source>
</evidence>
<dbReference type="SUPFAM" id="SSF54928">
    <property type="entry name" value="RNA-binding domain, RBD"/>
    <property type="match status" value="1"/>
</dbReference>
<name>A0A183GHJ7_HELPZ</name>
<dbReference type="GO" id="GO:0000339">
    <property type="term" value="F:RNA cap binding"/>
    <property type="evidence" value="ECO:0007669"/>
    <property type="project" value="InterPro"/>
</dbReference>
<feature type="domain" description="RRM" evidence="9">
    <location>
        <begin position="24"/>
        <end position="70"/>
    </location>
</feature>
<dbReference type="OrthoDB" id="201398at2759"/>
<keyword evidence="3 8" id="KW-0507">mRNA processing</keyword>
<keyword evidence="6 8" id="KW-0539">Nucleus</keyword>
<dbReference type="Proteomes" id="UP000050761">
    <property type="component" value="Unassembled WGS sequence"/>
</dbReference>
<comment type="similarity">
    <text evidence="2 8">Belongs to the RRM NCBP2 family.</text>
</comment>
<sequence length="130" mass="15138">MPAYWDCRFKGDIKDQEEALRVSTTVYVGNLSYYVTEDQLHELFGRVGEVKRVVMGIHRFKKTPCGFCFVMWVFRSRVVHHLVFGARRTTNPCPQWCISVVRDEYRDKYDPDRGGFGQMVNMTGNTNNAC</sequence>
<accession>A0A183GHJ7</accession>
<dbReference type="InterPro" id="IPR027157">
    <property type="entry name" value="NCBP2"/>
</dbReference>
<keyword evidence="5 8" id="KW-0508">mRNA splicing</keyword>
<dbReference type="GO" id="GO:0031047">
    <property type="term" value="P:regulatory ncRNA-mediated gene silencing"/>
    <property type="evidence" value="ECO:0007669"/>
    <property type="project" value="UniProtKB-KW"/>
</dbReference>
<comment type="subcellular location">
    <subcellularLocation>
        <location evidence="1 8">Nucleus</location>
    </subcellularLocation>
</comment>
<reference evidence="10 11" key="1">
    <citation type="submission" date="2018-11" db="EMBL/GenBank/DDBJ databases">
        <authorList>
            <consortium name="Pathogen Informatics"/>
        </authorList>
    </citation>
    <scope>NUCLEOTIDE SEQUENCE [LARGE SCALE GENOMIC DNA]</scope>
</reference>
<gene>
    <name evidence="10" type="ORF">HPBE_LOCUS22039</name>
</gene>
<dbReference type="InterPro" id="IPR035979">
    <property type="entry name" value="RBD_domain_sf"/>
</dbReference>
<evidence type="ECO:0000256" key="4">
    <source>
        <dbReference type="ARBA" id="ARBA00023158"/>
    </source>
</evidence>
<dbReference type="PANTHER" id="PTHR18847:SF0">
    <property type="entry name" value="NUCLEAR CAP-BINDING PROTEIN SUBUNIT 2"/>
    <property type="match status" value="1"/>
</dbReference>
<evidence type="ECO:0000256" key="6">
    <source>
        <dbReference type="ARBA" id="ARBA00023242"/>
    </source>
</evidence>
<proteinExistence type="inferred from homology"/>
<comment type="function">
    <text evidence="8">Component of the cap-binding complex (CBC), which binds co-transcriptionally to the 5' cap of pre-mRNAs and is involved in various processes such as pre-mRNA splicing and RNA-mediated gene silencing (RNAi). The CBC complex is involved in miRNA-mediated RNA interference and is required for primary microRNAs (miRNAs) processing. In the CBC complex, ncbp-2 recognizes and binds capped RNAs (m7GpppG-capped RNA) but requires ncbp-1 to stabilize the movement of its N-terminal loop and lock the CBC into a high affinity cap-binding state with the cap structure.</text>
</comment>
<dbReference type="Pfam" id="PF00076">
    <property type="entry name" value="RRM_1"/>
    <property type="match status" value="1"/>
</dbReference>
<comment type="subunit">
    <text evidence="8">Component of the nuclear cap-binding complex (CBC), a heterodimer composed of ncbp-1 and ncbp-2 that interacts with m7GpppG-capped RNA.</text>
</comment>
<dbReference type="EMBL" id="UZAH01033593">
    <property type="protein sequence ID" value="VDP29939.1"/>
    <property type="molecule type" value="Genomic_DNA"/>
</dbReference>
<evidence type="ECO:0000313" key="11">
    <source>
        <dbReference type="Proteomes" id="UP000050761"/>
    </source>
</evidence>
<dbReference type="SMART" id="SM00360">
    <property type="entry name" value="RRM"/>
    <property type="match status" value="1"/>
</dbReference>
<evidence type="ECO:0000313" key="10">
    <source>
        <dbReference type="EMBL" id="VDP29939.1"/>
    </source>
</evidence>
<dbReference type="Gene3D" id="3.30.70.330">
    <property type="match status" value="1"/>
</dbReference>
<dbReference type="GO" id="GO:0045292">
    <property type="term" value="P:mRNA cis splicing, via spliceosome"/>
    <property type="evidence" value="ECO:0007669"/>
    <property type="project" value="InterPro"/>
</dbReference>
<evidence type="ECO:0000256" key="3">
    <source>
        <dbReference type="ARBA" id="ARBA00022664"/>
    </source>
</evidence>
<dbReference type="PANTHER" id="PTHR18847">
    <property type="entry name" value="20 KD NUCLEAR CAP BINDING PROTEIN"/>
    <property type="match status" value="1"/>
</dbReference>
<evidence type="ECO:0000256" key="2">
    <source>
        <dbReference type="ARBA" id="ARBA00010725"/>
    </source>
</evidence>
<evidence type="ECO:0000256" key="1">
    <source>
        <dbReference type="ARBA" id="ARBA00004123"/>
    </source>
</evidence>
<accession>A0A3P8G4L9</accession>
<evidence type="ECO:0000256" key="5">
    <source>
        <dbReference type="ARBA" id="ARBA00023187"/>
    </source>
</evidence>
<dbReference type="AlphaFoldDB" id="A0A183GHJ7"/>
<protein>
    <recommendedName>
        <fullName evidence="8">Nuclear cap-binding protein subunit 2</fullName>
    </recommendedName>
    <alternativeName>
        <fullName evidence="8">20 kDa nuclear cap-binding protein</fullName>
    </alternativeName>
</protein>
<dbReference type="PROSITE" id="PS50102">
    <property type="entry name" value="RRM"/>
    <property type="match status" value="1"/>
</dbReference>
<reference evidence="12" key="2">
    <citation type="submission" date="2019-09" db="UniProtKB">
        <authorList>
            <consortium name="WormBaseParasite"/>
        </authorList>
    </citation>
    <scope>IDENTIFICATION</scope>
</reference>
<evidence type="ECO:0000256" key="8">
    <source>
        <dbReference type="RuleBase" id="RU364036"/>
    </source>
</evidence>
<evidence type="ECO:0000259" key="9">
    <source>
        <dbReference type="PROSITE" id="PS50102"/>
    </source>
</evidence>
<dbReference type="WBParaSite" id="HPBE_0002204001-mRNA-1">
    <property type="protein sequence ID" value="HPBE_0002204001-mRNA-1"/>
    <property type="gene ID" value="HPBE_0002204001"/>
</dbReference>
<organism evidence="11 12">
    <name type="scientific">Heligmosomoides polygyrus</name>
    <name type="common">Parasitic roundworm</name>
    <dbReference type="NCBI Taxonomy" id="6339"/>
    <lineage>
        <taxon>Eukaryota</taxon>
        <taxon>Metazoa</taxon>
        <taxon>Ecdysozoa</taxon>
        <taxon>Nematoda</taxon>
        <taxon>Chromadorea</taxon>
        <taxon>Rhabditida</taxon>
        <taxon>Rhabditina</taxon>
        <taxon>Rhabditomorpha</taxon>
        <taxon>Strongyloidea</taxon>
        <taxon>Heligmosomidae</taxon>
        <taxon>Heligmosomoides</taxon>
    </lineage>
</organism>
<keyword evidence="7 8" id="KW-0694">RNA-binding</keyword>
<keyword evidence="4" id="KW-0943">RNA-mediated gene silencing</keyword>